<comment type="caution">
    <text evidence="11">The sequence shown here is derived from an EMBL/GenBank/DDBJ whole genome shotgun (WGS) entry which is preliminary data.</text>
</comment>
<evidence type="ECO:0000256" key="7">
    <source>
        <dbReference type="ARBA" id="ARBA00023180"/>
    </source>
</evidence>
<dbReference type="InterPro" id="IPR054714">
    <property type="entry name" value="GPR158_179_extracellular"/>
</dbReference>
<evidence type="ECO:0000256" key="9">
    <source>
        <dbReference type="SAM" id="MobiDB-lite"/>
    </source>
</evidence>
<dbReference type="Pfam" id="PF22572">
    <property type="entry name" value="GPR158_179_EC"/>
    <property type="match status" value="2"/>
</dbReference>
<dbReference type="Proteomes" id="UP001283361">
    <property type="component" value="Unassembled WGS sequence"/>
</dbReference>
<feature type="region of interest" description="Disordered" evidence="9">
    <location>
        <begin position="468"/>
        <end position="509"/>
    </location>
</feature>
<keyword evidence="7" id="KW-0325">Glycoprotein</keyword>
<gene>
    <name evidence="11" type="ORF">RRG08_023760</name>
</gene>
<evidence type="ECO:0000256" key="2">
    <source>
        <dbReference type="ARBA" id="ARBA00007242"/>
    </source>
</evidence>
<evidence type="ECO:0000256" key="1">
    <source>
        <dbReference type="ARBA" id="ARBA00004651"/>
    </source>
</evidence>
<feature type="domain" description="GPR158/179 extracellular" evidence="10">
    <location>
        <begin position="731"/>
        <end position="828"/>
    </location>
</feature>
<evidence type="ECO:0000256" key="3">
    <source>
        <dbReference type="ARBA" id="ARBA00022475"/>
    </source>
</evidence>
<keyword evidence="4" id="KW-0732">Signal</keyword>
<evidence type="ECO:0000259" key="10">
    <source>
        <dbReference type="Pfam" id="PF22572"/>
    </source>
</evidence>
<comment type="similarity">
    <text evidence="2">Belongs to the G-protein coupled receptor 3 family.</text>
</comment>
<dbReference type="InterPro" id="IPR043458">
    <property type="entry name" value="GPR158/179"/>
</dbReference>
<evidence type="ECO:0000256" key="8">
    <source>
        <dbReference type="ARBA" id="ARBA00023224"/>
    </source>
</evidence>
<organism evidence="11 12">
    <name type="scientific">Elysia crispata</name>
    <name type="common">lettuce slug</name>
    <dbReference type="NCBI Taxonomy" id="231223"/>
    <lineage>
        <taxon>Eukaryota</taxon>
        <taxon>Metazoa</taxon>
        <taxon>Spiralia</taxon>
        <taxon>Lophotrochozoa</taxon>
        <taxon>Mollusca</taxon>
        <taxon>Gastropoda</taxon>
        <taxon>Heterobranchia</taxon>
        <taxon>Euthyneura</taxon>
        <taxon>Panpulmonata</taxon>
        <taxon>Sacoglossa</taxon>
        <taxon>Placobranchoidea</taxon>
        <taxon>Plakobranchidae</taxon>
        <taxon>Elysia</taxon>
    </lineage>
</organism>
<name>A0AAE0ZW19_9GAST</name>
<evidence type="ECO:0000256" key="6">
    <source>
        <dbReference type="ARBA" id="ARBA00023170"/>
    </source>
</evidence>
<dbReference type="PANTHER" id="PTHR32546">
    <property type="entry name" value="G-PROTEIN COUPLED RECEPTOR 158-RELATED"/>
    <property type="match status" value="1"/>
</dbReference>
<keyword evidence="3" id="KW-1003">Cell membrane</keyword>
<evidence type="ECO:0000313" key="11">
    <source>
        <dbReference type="EMBL" id="KAK3776407.1"/>
    </source>
</evidence>
<reference evidence="11" key="1">
    <citation type="journal article" date="2023" name="G3 (Bethesda)">
        <title>A reference genome for the long-term kleptoplast-retaining sea slug Elysia crispata morphotype clarki.</title>
        <authorList>
            <person name="Eastman K.E."/>
            <person name="Pendleton A.L."/>
            <person name="Shaikh M.A."/>
            <person name="Suttiyut T."/>
            <person name="Ogas R."/>
            <person name="Tomko P."/>
            <person name="Gavelis G."/>
            <person name="Widhalm J.R."/>
            <person name="Wisecaver J.H."/>
        </authorList>
    </citation>
    <scope>NUCLEOTIDE SEQUENCE</scope>
    <source>
        <strain evidence="11">ECLA1</strain>
    </source>
</reference>
<keyword evidence="3" id="KW-0472">Membrane</keyword>
<evidence type="ECO:0000256" key="5">
    <source>
        <dbReference type="ARBA" id="ARBA00023040"/>
    </source>
</evidence>
<keyword evidence="6" id="KW-0675">Receptor</keyword>
<feature type="compositionally biased region" description="Basic residues" evidence="9">
    <location>
        <begin position="481"/>
        <end position="491"/>
    </location>
</feature>
<evidence type="ECO:0000313" key="12">
    <source>
        <dbReference type="Proteomes" id="UP001283361"/>
    </source>
</evidence>
<dbReference type="AlphaFoldDB" id="A0AAE0ZW19"/>
<dbReference type="GO" id="GO:0004930">
    <property type="term" value="F:G protein-coupled receptor activity"/>
    <property type="evidence" value="ECO:0007669"/>
    <property type="project" value="UniProtKB-KW"/>
</dbReference>
<dbReference type="EMBL" id="JAWDGP010003216">
    <property type="protein sequence ID" value="KAK3776407.1"/>
    <property type="molecule type" value="Genomic_DNA"/>
</dbReference>
<feature type="domain" description="GPR158/179 extracellular" evidence="10">
    <location>
        <begin position="273"/>
        <end position="376"/>
    </location>
</feature>
<keyword evidence="12" id="KW-1185">Reference proteome</keyword>
<comment type="subcellular location">
    <subcellularLocation>
        <location evidence="1">Cell membrane</location>
        <topology evidence="1">Multi-pass membrane protein</topology>
    </subcellularLocation>
</comment>
<dbReference type="GO" id="GO:0005886">
    <property type="term" value="C:plasma membrane"/>
    <property type="evidence" value="ECO:0007669"/>
    <property type="project" value="UniProtKB-SubCell"/>
</dbReference>
<keyword evidence="8" id="KW-0807">Transducer</keyword>
<sequence>MATIGRVCVFLFMSFWAFYLVSPTPFTWMKRDRWDQINEVFSNVTAQNCRSKDKADLMLPVDSVSAVPKANEILSSKTYSNRSALLHVHNMALNRAFFYSFIFQRLNQTWDFETQPGLMYIYMSMSADISASPGYINGSGIFFDNNCYYPNWYTTLPFNFTIPLFGPKAWREDDYNEPTNYLREPTNNTISIWDLAAGNSRNYTDKRYKGNPWVNFWLPDIKADKDSARKHTYSVSIKYSNITGVFTEEMSNEFYGPQLPGSESPEDMLPVRITQPYFDCGQSNRWIVTASAPVVEYMPRYSDFMLMRRPRFTAVYTIDIEFERLDMNQCPIMQGNPGPNAFAGTARCRPTTSCEPLMGFGFRRGGYQCVCNPGYYYPWWHDGPFLGVEMEEATREEYELGFDCLTIQDRQVLPHDKNPEFVRKRRSVANAKNRFLAEVMEETQSVRMTHRMKRHLIPKIKEIRENVKREKREAEAAHPKVTIKKRHTARIKAKEESKAHRRRKREATDENAVNRMRNILDRYRGINKLNCRQQPAHKLFLPGDAAYGAEKQFEPQGRTALRLAHFLSNFLQNVDEYEEFGNLRGDRRLNETQIFAEVIANVMADFKIVGAGVFFDRYKFRMSPPVNNTDPRFVNGITREFFGPYAWREPDPTGSVRATSNFKAIDFAGLKTYYTDEPWFQDMKARWATNFVHLKKFTAKPMIRSDISGTSLIRFEYYPYTYRAPQYEDGEWLRPQFKCNGRYDAWVVPYQVPFFGWDDIKARLEFKGVVTVEVALSELGMNQCPQDYYVPNAFKNTARCDFKSQYCTPMEAWEFREGFYKCECRQGFEYTFVDNNWYFDGQTMEDEYKKMMAGQPNRYETLKCRISGAASTRFSLAVMAATIVMTFLLQTGFKRV</sequence>
<protein>
    <recommendedName>
        <fullName evidence="10">GPR158/179 extracellular domain-containing protein</fullName>
    </recommendedName>
</protein>
<evidence type="ECO:0000256" key="4">
    <source>
        <dbReference type="ARBA" id="ARBA00022729"/>
    </source>
</evidence>
<dbReference type="PANTHER" id="PTHR32546:SF25">
    <property type="entry name" value="MIP05539P"/>
    <property type="match status" value="1"/>
</dbReference>
<keyword evidence="5" id="KW-0297">G-protein coupled receptor</keyword>
<accession>A0AAE0ZW19</accession>
<proteinExistence type="inferred from homology"/>
<dbReference type="Gene3D" id="3.30.450.20">
    <property type="entry name" value="PAS domain"/>
    <property type="match status" value="2"/>
</dbReference>
<feature type="compositionally biased region" description="Basic and acidic residues" evidence="9">
    <location>
        <begin position="468"/>
        <end position="478"/>
    </location>
</feature>